<dbReference type="OrthoDB" id="2121828at2759"/>
<evidence type="ECO:0000313" key="2">
    <source>
        <dbReference type="Proteomes" id="UP000694044"/>
    </source>
</evidence>
<sequence>MVVKVEAVRIQRQAATEFEFSRLVQAGDLNIRPWSVTDSVPITLPLSTADRTILEFKMQSGLGPFTIDDDTFSTLYLLVIRDRGCAGYVVLRFVFKCSDVWIMHRHIDWHLDSV</sequence>
<dbReference type="Proteomes" id="UP000694044">
    <property type="component" value="Unassembled WGS sequence"/>
</dbReference>
<name>A0A8T1VS39_9STRA</name>
<accession>A0A8T1VS39</accession>
<protein>
    <submittedName>
        <fullName evidence="1">Uncharacterized protein</fullName>
    </submittedName>
</protein>
<keyword evidence="2" id="KW-1185">Reference proteome</keyword>
<dbReference type="AlphaFoldDB" id="A0A8T1VS39"/>
<dbReference type="EMBL" id="JAGDFM010000191">
    <property type="protein sequence ID" value="KAG7382959.1"/>
    <property type="molecule type" value="Genomic_DNA"/>
</dbReference>
<organism evidence="1 2">
    <name type="scientific">Phytophthora pseudosyringae</name>
    <dbReference type="NCBI Taxonomy" id="221518"/>
    <lineage>
        <taxon>Eukaryota</taxon>
        <taxon>Sar</taxon>
        <taxon>Stramenopiles</taxon>
        <taxon>Oomycota</taxon>
        <taxon>Peronosporomycetes</taxon>
        <taxon>Peronosporales</taxon>
        <taxon>Peronosporaceae</taxon>
        <taxon>Phytophthora</taxon>
    </lineage>
</organism>
<proteinExistence type="predicted"/>
<comment type="caution">
    <text evidence="1">The sequence shown here is derived from an EMBL/GenBank/DDBJ whole genome shotgun (WGS) entry which is preliminary data.</text>
</comment>
<evidence type="ECO:0000313" key="1">
    <source>
        <dbReference type="EMBL" id="KAG7382959.1"/>
    </source>
</evidence>
<reference evidence="1" key="1">
    <citation type="submission" date="2021-02" db="EMBL/GenBank/DDBJ databases">
        <authorList>
            <person name="Palmer J.M."/>
        </authorList>
    </citation>
    <scope>NUCLEOTIDE SEQUENCE</scope>
    <source>
        <strain evidence="1">SCRP734</strain>
    </source>
</reference>
<gene>
    <name evidence="1" type="ORF">PHYPSEUDO_004194</name>
</gene>